<evidence type="ECO:0000256" key="1">
    <source>
        <dbReference type="SAM" id="MobiDB-lite"/>
    </source>
</evidence>
<dbReference type="Proteomes" id="UP000824321">
    <property type="component" value="Chromosome"/>
</dbReference>
<dbReference type="RefSeq" id="WP_221431434.1">
    <property type="nucleotide sequence ID" value="NZ_CP081294.1"/>
</dbReference>
<gene>
    <name evidence="3" type="ORF">K3136_02970</name>
</gene>
<organism evidence="3 4">
    <name type="scientific">Qipengyuania gelatinilytica</name>
    <dbReference type="NCBI Taxonomy" id="2867231"/>
    <lineage>
        <taxon>Bacteria</taxon>
        <taxon>Pseudomonadati</taxon>
        <taxon>Pseudomonadota</taxon>
        <taxon>Alphaproteobacteria</taxon>
        <taxon>Sphingomonadales</taxon>
        <taxon>Erythrobacteraceae</taxon>
        <taxon>Qipengyuania</taxon>
    </lineage>
</organism>
<feature type="signal peptide" evidence="2">
    <location>
        <begin position="1"/>
        <end position="21"/>
    </location>
</feature>
<evidence type="ECO:0008006" key="5">
    <source>
        <dbReference type="Google" id="ProtNLM"/>
    </source>
</evidence>
<evidence type="ECO:0000256" key="2">
    <source>
        <dbReference type="SAM" id="SignalP"/>
    </source>
</evidence>
<reference evidence="3 4" key="1">
    <citation type="submission" date="2021-08" db="EMBL/GenBank/DDBJ databases">
        <title>Comparative Genomics Analysis of the Genus Qipengyuania Reveals Extensive Genetic Diversity and Metabolic Versatility, Including the Description of Fifteen Novel Species.</title>
        <authorList>
            <person name="Liu Y."/>
        </authorList>
    </citation>
    <scope>NUCLEOTIDE SEQUENCE [LARGE SCALE GENOMIC DNA]</scope>
    <source>
        <strain evidence="3 4">1NDH1</strain>
    </source>
</reference>
<protein>
    <recommendedName>
        <fullName evidence="5">Lipoprotein</fullName>
    </recommendedName>
</protein>
<feature type="chain" id="PRO_5046523949" description="Lipoprotein" evidence="2">
    <location>
        <begin position="22"/>
        <end position="195"/>
    </location>
</feature>
<name>A0ABX9A353_9SPHN</name>
<proteinExistence type="predicted"/>
<keyword evidence="4" id="KW-1185">Reference proteome</keyword>
<dbReference type="EMBL" id="CP081294">
    <property type="protein sequence ID" value="QZD95705.1"/>
    <property type="molecule type" value="Genomic_DNA"/>
</dbReference>
<keyword evidence="2" id="KW-0732">Signal</keyword>
<feature type="compositionally biased region" description="Low complexity" evidence="1">
    <location>
        <begin position="37"/>
        <end position="59"/>
    </location>
</feature>
<feature type="region of interest" description="Disordered" evidence="1">
    <location>
        <begin position="29"/>
        <end position="59"/>
    </location>
</feature>
<evidence type="ECO:0000313" key="3">
    <source>
        <dbReference type="EMBL" id="QZD95705.1"/>
    </source>
</evidence>
<sequence length="195" mass="21202">MKASYTALARSIFLSSVLCVAACVPAPDSTPAPSPSPAAQASAPAPAHTPTPTAASSPAPITEVEFEDWINEPRSAGEWIFDDERDEALAVYRTDAMVPLFFMRCEKATKRFGFARPSASSTPLVMQIRTETMDRAFETEPLEDPALATVMLSSNDRLLDAMAVTRGRFAVETSGMRTLYLPPWAEVTRVIEACR</sequence>
<evidence type="ECO:0000313" key="4">
    <source>
        <dbReference type="Proteomes" id="UP000824321"/>
    </source>
</evidence>
<accession>A0ABX9A353</accession>